<protein>
    <submittedName>
        <fullName evidence="1">Uncharacterized protein</fullName>
    </submittedName>
</protein>
<dbReference type="AlphaFoldDB" id="E7N3K0"/>
<gene>
    <name evidence="1" type="ORF">HMPREF9555_01590</name>
</gene>
<accession>E7N3K0</accession>
<sequence>MLLSPICRIKTRQFLNMNNIHLCRIKYFTATVNENPSHKI</sequence>
<dbReference type="STRING" id="749551.HMPREF9555_01590"/>
<reference evidence="1 2" key="1">
    <citation type="submission" date="2010-08" db="EMBL/GenBank/DDBJ databases">
        <authorList>
            <person name="Weinstock G."/>
            <person name="Sodergren E."/>
            <person name="Clifton S."/>
            <person name="Fulton L."/>
            <person name="Fulton B."/>
            <person name="Courtney L."/>
            <person name="Fronick C."/>
            <person name="Harrison M."/>
            <person name="Strong C."/>
            <person name="Farmer C."/>
            <person name="Delahaunty K."/>
            <person name="Markovic C."/>
            <person name="Hall O."/>
            <person name="Minx P."/>
            <person name="Tomlinson C."/>
            <person name="Mitreva M."/>
            <person name="Hou S."/>
            <person name="Chen J."/>
            <person name="Wollam A."/>
            <person name="Pepin K.H."/>
            <person name="Johnson M."/>
            <person name="Bhonagiri V."/>
            <person name="Zhang X."/>
            <person name="Suruliraj S."/>
            <person name="Warren W."/>
            <person name="Chinwalla A."/>
            <person name="Mardis E.R."/>
            <person name="Wilson R.K."/>
        </authorList>
    </citation>
    <scope>NUCLEOTIDE SEQUENCE [LARGE SCALE GENOMIC DNA]</scope>
    <source>
        <strain evidence="1 2">F0399</strain>
    </source>
</reference>
<evidence type="ECO:0000313" key="2">
    <source>
        <dbReference type="Proteomes" id="UP000004633"/>
    </source>
</evidence>
<name>E7N3K0_9FIRM</name>
<keyword evidence="2" id="KW-1185">Reference proteome</keyword>
<dbReference type="HOGENOM" id="CLU_3296344_0_0_9"/>
<dbReference type="Proteomes" id="UP000004633">
    <property type="component" value="Unassembled WGS sequence"/>
</dbReference>
<proteinExistence type="predicted"/>
<organism evidence="1 2">
    <name type="scientific">Selenomonas artemidis F0399</name>
    <dbReference type="NCBI Taxonomy" id="749551"/>
    <lineage>
        <taxon>Bacteria</taxon>
        <taxon>Bacillati</taxon>
        <taxon>Bacillota</taxon>
        <taxon>Negativicutes</taxon>
        <taxon>Selenomonadales</taxon>
        <taxon>Selenomonadaceae</taxon>
        <taxon>Selenomonas</taxon>
    </lineage>
</organism>
<evidence type="ECO:0000313" key="1">
    <source>
        <dbReference type="EMBL" id="EFW29185.1"/>
    </source>
</evidence>
<dbReference type="EMBL" id="AECV01000035">
    <property type="protein sequence ID" value="EFW29185.1"/>
    <property type="molecule type" value="Genomic_DNA"/>
</dbReference>
<comment type="caution">
    <text evidence="1">The sequence shown here is derived from an EMBL/GenBank/DDBJ whole genome shotgun (WGS) entry which is preliminary data.</text>
</comment>